<gene>
    <name evidence="2" type="primary">ygdH_2</name>
    <name evidence="2" type="ORF">NCTC9128_03455</name>
</gene>
<sequence>MKKADAAGEREPSRDDDAYSFNWSIRISPDLQMPFDPTHENMANLKLSRINRWKCWPPTCVAPSPDWSRERQRGGHPGH</sequence>
<accession>A0A2X3CEE9</accession>
<evidence type="ECO:0000313" key="3">
    <source>
        <dbReference type="Proteomes" id="UP000251088"/>
    </source>
</evidence>
<dbReference type="Proteomes" id="UP000251088">
    <property type="component" value="Unassembled WGS sequence"/>
</dbReference>
<feature type="domain" description="Pyrimidine/purine nucleotide 5'-monophosphate nucleosidase C-terminal" evidence="1">
    <location>
        <begin position="14"/>
        <end position="49"/>
    </location>
</feature>
<dbReference type="AlphaFoldDB" id="A0A2X3CEE9"/>
<dbReference type="EMBL" id="UAWN01000012">
    <property type="protein sequence ID" value="SQC15342.1"/>
    <property type="molecule type" value="Genomic_DNA"/>
</dbReference>
<dbReference type="Gene3D" id="3.40.50.450">
    <property type="match status" value="1"/>
</dbReference>
<name>A0A2X3CEE9_KLEPN</name>
<evidence type="ECO:0000259" key="1">
    <source>
        <dbReference type="Pfam" id="PF11892"/>
    </source>
</evidence>
<organism evidence="2 3">
    <name type="scientific">Klebsiella pneumoniae</name>
    <dbReference type="NCBI Taxonomy" id="573"/>
    <lineage>
        <taxon>Bacteria</taxon>
        <taxon>Pseudomonadati</taxon>
        <taxon>Pseudomonadota</taxon>
        <taxon>Gammaproteobacteria</taxon>
        <taxon>Enterobacterales</taxon>
        <taxon>Enterobacteriaceae</taxon>
        <taxon>Klebsiella/Raoultella group</taxon>
        <taxon>Klebsiella</taxon>
        <taxon>Klebsiella pneumoniae complex</taxon>
    </lineage>
</organism>
<dbReference type="Pfam" id="PF11892">
    <property type="entry name" value="PpnN_C"/>
    <property type="match status" value="1"/>
</dbReference>
<reference evidence="2 3" key="1">
    <citation type="submission" date="2018-06" db="EMBL/GenBank/DDBJ databases">
        <authorList>
            <consortium name="Pathogen Informatics"/>
            <person name="Doyle S."/>
        </authorList>
    </citation>
    <scope>NUCLEOTIDE SEQUENCE [LARGE SCALE GENOMIC DNA]</scope>
    <source>
        <strain evidence="2 3">NCTC9128</strain>
    </source>
</reference>
<protein>
    <submittedName>
        <fullName evidence="2">Decarboxylase</fullName>
    </submittedName>
</protein>
<evidence type="ECO:0000313" key="2">
    <source>
        <dbReference type="EMBL" id="SQC15342.1"/>
    </source>
</evidence>
<proteinExistence type="predicted"/>
<dbReference type="InterPro" id="IPR021826">
    <property type="entry name" value="PpnN_C"/>
</dbReference>